<protein>
    <submittedName>
        <fullName evidence="2">Putative ArsR family transcriptional regulator</fullName>
    </submittedName>
</protein>
<dbReference type="Proteomes" id="UP000569951">
    <property type="component" value="Unassembled WGS sequence"/>
</dbReference>
<reference evidence="2 3" key="1">
    <citation type="submission" date="2020-08" db="EMBL/GenBank/DDBJ databases">
        <title>Genomic Encyclopedia of Type Strains, Phase IV (KMG-IV): sequencing the most valuable type-strain genomes for metagenomic binning, comparative biology and taxonomic classification.</title>
        <authorList>
            <person name="Goeker M."/>
        </authorList>
    </citation>
    <scope>NUCLEOTIDE SEQUENCE [LARGE SCALE GENOMIC DNA]</scope>
    <source>
        <strain evidence="2 3">DSM 21458</strain>
    </source>
</reference>
<dbReference type="InterPro" id="IPR036390">
    <property type="entry name" value="WH_DNA-bd_sf"/>
</dbReference>
<evidence type="ECO:0000256" key="1">
    <source>
        <dbReference type="SAM" id="MobiDB-lite"/>
    </source>
</evidence>
<name>A0A841HYA0_9DEIO</name>
<dbReference type="SUPFAM" id="SSF46785">
    <property type="entry name" value="Winged helix' DNA-binding domain"/>
    <property type="match status" value="2"/>
</dbReference>
<dbReference type="InterPro" id="IPR036388">
    <property type="entry name" value="WH-like_DNA-bd_sf"/>
</dbReference>
<comment type="caution">
    <text evidence="2">The sequence shown here is derived from an EMBL/GenBank/DDBJ whole genome shotgun (WGS) entry which is preliminary data.</text>
</comment>
<dbReference type="AlphaFoldDB" id="A0A841HYA0"/>
<dbReference type="EMBL" id="JACHHG010000001">
    <property type="protein sequence ID" value="MBB6096765.1"/>
    <property type="molecule type" value="Genomic_DNA"/>
</dbReference>
<gene>
    <name evidence="2" type="ORF">HNR42_000177</name>
</gene>
<keyword evidence="3" id="KW-1185">Reference proteome</keyword>
<sequence>MATATLPARGARTAAPTRKPAEEKILEVLPTRSEWNEVDLAKTVGLTPTHVRNALGSLLEQGLVRQISVYGDSKTYYGMASSGLEPVEAGPLTREAERVLTHLQDRPDTISNIAHTLRLSRAQVESALALLEANDLIACSFVGMLVVFRTRDWTSHDLKI</sequence>
<dbReference type="RefSeq" id="WP_183983549.1">
    <property type="nucleotide sequence ID" value="NZ_JACHHG010000001.1"/>
</dbReference>
<evidence type="ECO:0000313" key="2">
    <source>
        <dbReference type="EMBL" id="MBB6096765.1"/>
    </source>
</evidence>
<feature type="region of interest" description="Disordered" evidence="1">
    <location>
        <begin position="1"/>
        <end position="20"/>
    </location>
</feature>
<proteinExistence type="predicted"/>
<feature type="compositionally biased region" description="Low complexity" evidence="1">
    <location>
        <begin position="1"/>
        <end position="18"/>
    </location>
</feature>
<evidence type="ECO:0000313" key="3">
    <source>
        <dbReference type="Proteomes" id="UP000569951"/>
    </source>
</evidence>
<accession>A0A841HYA0</accession>
<dbReference type="Gene3D" id="1.10.10.10">
    <property type="entry name" value="Winged helix-like DNA-binding domain superfamily/Winged helix DNA-binding domain"/>
    <property type="match status" value="1"/>
</dbReference>
<organism evidence="2 3">
    <name type="scientific">Deinobacterium chartae</name>
    <dbReference type="NCBI Taxonomy" id="521158"/>
    <lineage>
        <taxon>Bacteria</taxon>
        <taxon>Thermotogati</taxon>
        <taxon>Deinococcota</taxon>
        <taxon>Deinococci</taxon>
        <taxon>Deinococcales</taxon>
        <taxon>Deinococcaceae</taxon>
        <taxon>Deinobacterium</taxon>
    </lineage>
</organism>